<dbReference type="InterPro" id="IPR016095">
    <property type="entry name" value="Ribosomal_uL1_3-a/b-sand"/>
</dbReference>
<feature type="coiled-coil region" evidence="11">
    <location>
        <begin position="14"/>
        <end position="41"/>
    </location>
</feature>
<comment type="function">
    <text evidence="8">Regulates cellular senescence through inhibition of PTEN translation. Acts as a pro-apoptotic regulator in response to DNA damage.</text>
</comment>
<keyword evidence="3" id="KW-0597">Phosphoprotein</keyword>
<dbReference type="PANTHER" id="PTHR23105">
    <property type="entry name" value="RIBOSOMAL PROTEIN L7AE FAMILY MEMBER"/>
    <property type="match status" value="1"/>
</dbReference>
<dbReference type="AlphaFoldDB" id="A0A8B6GQ96"/>
<comment type="caution">
    <text evidence="13">The sequence shown here is derived from an EMBL/GenBank/DDBJ whole genome shotgun (WGS) entry which is preliminary data.</text>
</comment>
<dbReference type="InterPro" id="IPR050257">
    <property type="entry name" value="eL8/uL1-like"/>
</dbReference>
<evidence type="ECO:0000256" key="10">
    <source>
        <dbReference type="ARBA" id="ARBA00070787"/>
    </source>
</evidence>
<keyword evidence="14" id="KW-1185">Reference proteome</keyword>
<evidence type="ECO:0000313" key="13">
    <source>
        <dbReference type="EMBL" id="VDI67317.1"/>
    </source>
</evidence>
<dbReference type="SUPFAM" id="SSF56808">
    <property type="entry name" value="Ribosomal protein L1"/>
    <property type="match status" value="1"/>
</dbReference>
<evidence type="ECO:0000256" key="5">
    <source>
        <dbReference type="ARBA" id="ARBA00022990"/>
    </source>
</evidence>
<evidence type="ECO:0000256" key="6">
    <source>
        <dbReference type="ARBA" id="ARBA00023054"/>
    </source>
</evidence>
<keyword evidence="4" id="KW-0832">Ubl conjugation</keyword>
<protein>
    <recommendedName>
        <fullName evidence="10">Ribosomal L1 domain-containing protein 1</fullName>
    </recommendedName>
</protein>
<sequence>MAVLNKLERLDFHVKQITEALKKLTKTSDELLDEAADINLQFTVKKIPKLTNKTIKIKLPHGLHKKNTEVCLFVKDVNKKSREHELSSDHFQDLLKSKGVTCISEIIPLKSLKLEYKPYEAKRNLSQNYDMYLADSRIVRLLPSLLGKSFYGRKRQPVQVNLEAKDLNKEITNAVNNTRCIITGRGPVSMVRVAHFDLKTTHIVDNVMSALEQLVSAIPGGAVNIRNVYLKTKDSMALPLYVSMGSIEEVNLPNTKKTRKELVVDEITTVEEGKVEITPTGFVTVVKEGQTGGKITLRGKRSGKKGLTSKKKKMKLNKTKKT</sequence>
<dbReference type="CDD" id="cd00403">
    <property type="entry name" value="Ribosomal_L1"/>
    <property type="match status" value="1"/>
</dbReference>
<dbReference type="Gene3D" id="3.40.50.790">
    <property type="match status" value="1"/>
</dbReference>
<keyword evidence="2" id="KW-1017">Isopeptide bond</keyword>
<gene>
    <name evidence="13" type="ORF">MGAL_10B091966</name>
</gene>
<feature type="compositionally biased region" description="Basic residues" evidence="12">
    <location>
        <begin position="297"/>
        <end position="322"/>
    </location>
</feature>
<keyword evidence="6 11" id="KW-0175">Coiled coil</keyword>
<comment type="subcellular location">
    <subcellularLocation>
        <location evidence="1">Nucleus</location>
        <location evidence="1">Nucleolus</location>
    </subcellularLocation>
</comment>
<evidence type="ECO:0000256" key="4">
    <source>
        <dbReference type="ARBA" id="ARBA00022843"/>
    </source>
</evidence>
<evidence type="ECO:0000256" key="11">
    <source>
        <dbReference type="SAM" id="Coils"/>
    </source>
</evidence>
<dbReference type="Pfam" id="PF00687">
    <property type="entry name" value="Ribosomal_L1"/>
    <property type="match status" value="1"/>
</dbReference>
<evidence type="ECO:0000256" key="3">
    <source>
        <dbReference type="ARBA" id="ARBA00022553"/>
    </source>
</evidence>
<dbReference type="Gene3D" id="3.30.190.20">
    <property type="match status" value="1"/>
</dbReference>
<dbReference type="InterPro" id="IPR028364">
    <property type="entry name" value="Ribosomal_uL1/biogenesis"/>
</dbReference>
<evidence type="ECO:0000256" key="9">
    <source>
        <dbReference type="ARBA" id="ARBA00061550"/>
    </source>
</evidence>
<evidence type="ECO:0000256" key="1">
    <source>
        <dbReference type="ARBA" id="ARBA00004604"/>
    </source>
</evidence>
<evidence type="ECO:0000256" key="7">
    <source>
        <dbReference type="ARBA" id="ARBA00023242"/>
    </source>
</evidence>
<feature type="region of interest" description="Disordered" evidence="12">
    <location>
        <begin position="294"/>
        <end position="322"/>
    </location>
</feature>
<dbReference type="OrthoDB" id="10251727at2759"/>
<keyword evidence="5" id="KW-0007">Acetylation</keyword>
<evidence type="ECO:0000256" key="12">
    <source>
        <dbReference type="SAM" id="MobiDB-lite"/>
    </source>
</evidence>
<comment type="similarity">
    <text evidence="9">Belongs to the universal ribosomal protein uL1 family. Highly divergent.</text>
</comment>
<dbReference type="EMBL" id="UYJE01008797">
    <property type="protein sequence ID" value="VDI67317.1"/>
    <property type="molecule type" value="Genomic_DNA"/>
</dbReference>
<reference evidence="13" key="1">
    <citation type="submission" date="2018-11" db="EMBL/GenBank/DDBJ databases">
        <authorList>
            <person name="Alioto T."/>
            <person name="Alioto T."/>
        </authorList>
    </citation>
    <scope>NUCLEOTIDE SEQUENCE</scope>
</reference>
<proteinExistence type="inferred from homology"/>
<organism evidence="13 14">
    <name type="scientific">Mytilus galloprovincialis</name>
    <name type="common">Mediterranean mussel</name>
    <dbReference type="NCBI Taxonomy" id="29158"/>
    <lineage>
        <taxon>Eukaryota</taxon>
        <taxon>Metazoa</taxon>
        <taxon>Spiralia</taxon>
        <taxon>Lophotrochozoa</taxon>
        <taxon>Mollusca</taxon>
        <taxon>Bivalvia</taxon>
        <taxon>Autobranchia</taxon>
        <taxon>Pteriomorphia</taxon>
        <taxon>Mytilida</taxon>
        <taxon>Mytiloidea</taxon>
        <taxon>Mytilidae</taxon>
        <taxon>Mytilinae</taxon>
        <taxon>Mytilus</taxon>
    </lineage>
</organism>
<evidence type="ECO:0000313" key="14">
    <source>
        <dbReference type="Proteomes" id="UP000596742"/>
    </source>
</evidence>
<dbReference type="GO" id="GO:0005730">
    <property type="term" value="C:nucleolus"/>
    <property type="evidence" value="ECO:0007669"/>
    <property type="project" value="UniProtKB-SubCell"/>
</dbReference>
<evidence type="ECO:0000256" key="2">
    <source>
        <dbReference type="ARBA" id="ARBA00022499"/>
    </source>
</evidence>
<dbReference type="FunFam" id="3.40.50.790:FF:000004">
    <property type="entry name" value="Ribosomal L1 domain-containing 1-like 1"/>
    <property type="match status" value="1"/>
</dbReference>
<dbReference type="InterPro" id="IPR023674">
    <property type="entry name" value="Ribosomal_uL1-like"/>
</dbReference>
<keyword evidence="7" id="KW-0539">Nucleus</keyword>
<evidence type="ECO:0000256" key="8">
    <source>
        <dbReference type="ARBA" id="ARBA00054167"/>
    </source>
</evidence>
<dbReference type="GO" id="GO:0003723">
    <property type="term" value="F:RNA binding"/>
    <property type="evidence" value="ECO:0007669"/>
    <property type="project" value="InterPro"/>
</dbReference>
<accession>A0A8B6GQ96</accession>
<name>A0A8B6GQ96_MYTGA</name>
<dbReference type="Proteomes" id="UP000596742">
    <property type="component" value="Unassembled WGS sequence"/>
</dbReference>